<feature type="non-terminal residue" evidence="2">
    <location>
        <position position="515"/>
    </location>
</feature>
<feature type="domain" description="Knr4/Smi1-like" evidence="1">
    <location>
        <begin position="323"/>
        <end position="505"/>
    </location>
</feature>
<organism evidence="2 3">
    <name type="scientific">Dendryphion nanum</name>
    <dbReference type="NCBI Taxonomy" id="256645"/>
    <lineage>
        <taxon>Eukaryota</taxon>
        <taxon>Fungi</taxon>
        <taxon>Dikarya</taxon>
        <taxon>Ascomycota</taxon>
        <taxon>Pezizomycotina</taxon>
        <taxon>Dothideomycetes</taxon>
        <taxon>Pleosporomycetidae</taxon>
        <taxon>Pleosporales</taxon>
        <taxon>Torulaceae</taxon>
        <taxon>Dendryphion</taxon>
    </lineage>
</organism>
<dbReference type="Proteomes" id="UP000700596">
    <property type="component" value="Unassembled WGS sequence"/>
</dbReference>
<name>A0A9P9D704_9PLEO</name>
<proteinExistence type="predicted"/>
<reference evidence="2" key="1">
    <citation type="journal article" date="2021" name="Nat. Commun.">
        <title>Genetic determinants of endophytism in the Arabidopsis root mycobiome.</title>
        <authorList>
            <person name="Mesny F."/>
            <person name="Miyauchi S."/>
            <person name="Thiergart T."/>
            <person name="Pickel B."/>
            <person name="Atanasova L."/>
            <person name="Karlsson M."/>
            <person name="Huettel B."/>
            <person name="Barry K.W."/>
            <person name="Haridas S."/>
            <person name="Chen C."/>
            <person name="Bauer D."/>
            <person name="Andreopoulos W."/>
            <person name="Pangilinan J."/>
            <person name="LaButti K."/>
            <person name="Riley R."/>
            <person name="Lipzen A."/>
            <person name="Clum A."/>
            <person name="Drula E."/>
            <person name="Henrissat B."/>
            <person name="Kohler A."/>
            <person name="Grigoriev I.V."/>
            <person name="Martin F.M."/>
            <person name="Hacquard S."/>
        </authorList>
    </citation>
    <scope>NUCLEOTIDE SEQUENCE</scope>
    <source>
        <strain evidence="2">MPI-CAGE-CH-0243</strain>
    </source>
</reference>
<dbReference type="SMART" id="SM00860">
    <property type="entry name" value="SMI1_KNR4"/>
    <property type="match status" value="1"/>
</dbReference>
<dbReference type="EMBL" id="JAGMWT010000018">
    <property type="protein sequence ID" value="KAH7113754.1"/>
    <property type="molecule type" value="Genomic_DNA"/>
</dbReference>
<sequence length="515" mass="58142">FSRSAILHSNRADLGYILAQLAVQFAILGYSEVSSRLISKLNNYDARIGLGTLTRPLWFLWYIIDFWPEGELEKMHKEVREMRKEENGEDVTPEEIKNLMIQNARSYATSWFWPPETLPRMYDGRPIQESTHLSPHLWPADDSRQICAPFHAAEAVKSILFALQKPQERPYHYQPAGSSSSDISSGLVSMLDFAIQLDRIPGAGFGAEPLAPDAGTVFGWVAKRLGEKGQVEYLAQSLWAWTKMKDGVLAKLIGVDEIKATALIKEVEDAVDERIRHGRVRIPESSIRETLDQIEKNARMNSDAVNFYVEIHAQHPPTLFHPPASLSLIHEAETRLDISLPNDYKSFLLLTNGFGAPFNGIIFESELFKIQDVHWIPEDQTYFSELELDIFDFAAGYPLQDSSIIWPVIGRSLVIGTAHPENMFLIPPTKVKEVQDVVSSILSPQEGDPDLRVSQDARRAVKNMVEDFYGSVDRFLELEWFVVRWVSGGAASMTGFAGFGDYLREVAWKGVEGRD</sequence>
<dbReference type="SUPFAM" id="SSF160631">
    <property type="entry name" value="SMI1/KNR4-like"/>
    <property type="match status" value="1"/>
</dbReference>
<protein>
    <recommendedName>
        <fullName evidence="1">Knr4/Smi1-like domain-containing protein</fullName>
    </recommendedName>
</protein>
<dbReference type="OrthoDB" id="2788868at2759"/>
<dbReference type="Gene3D" id="3.40.1580.10">
    <property type="entry name" value="SMI1/KNR4-like"/>
    <property type="match status" value="1"/>
</dbReference>
<evidence type="ECO:0000259" key="1">
    <source>
        <dbReference type="SMART" id="SM00860"/>
    </source>
</evidence>
<feature type="non-terminal residue" evidence="2">
    <location>
        <position position="1"/>
    </location>
</feature>
<gene>
    <name evidence="2" type="ORF">B0J11DRAFT_398400</name>
</gene>
<dbReference type="AlphaFoldDB" id="A0A9P9D704"/>
<dbReference type="Pfam" id="PF09346">
    <property type="entry name" value="SMI1_KNR4"/>
    <property type="match status" value="1"/>
</dbReference>
<keyword evidence="3" id="KW-1185">Reference proteome</keyword>
<evidence type="ECO:0000313" key="3">
    <source>
        <dbReference type="Proteomes" id="UP000700596"/>
    </source>
</evidence>
<accession>A0A9P9D704</accession>
<comment type="caution">
    <text evidence="2">The sequence shown here is derived from an EMBL/GenBank/DDBJ whole genome shotgun (WGS) entry which is preliminary data.</text>
</comment>
<dbReference type="InterPro" id="IPR037883">
    <property type="entry name" value="Knr4/Smi1-like_sf"/>
</dbReference>
<dbReference type="InterPro" id="IPR018958">
    <property type="entry name" value="Knr4/Smi1-like_dom"/>
</dbReference>
<evidence type="ECO:0000313" key="2">
    <source>
        <dbReference type="EMBL" id="KAH7113754.1"/>
    </source>
</evidence>